<dbReference type="RefSeq" id="WP_018596996.1">
    <property type="nucleotide sequence ID" value="NZ_AP031439.1"/>
</dbReference>
<evidence type="ECO:0000256" key="2">
    <source>
        <dbReference type="ARBA" id="ARBA00022670"/>
    </source>
</evidence>
<comment type="similarity">
    <text evidence="1">Belongs to the peptidase C40 family.</text>
</comment>
<dbReference type="InterPro" id="IPR000064">
    <property type="entry name" value="NLP_P60_dom"/>
</dbReference>
<sequence length="403" mass="43721">MPEESRTGRIVLAVAGSMGWLCFPIILIFMIAAALMGGSSSGGAGGYVVGQAVVSPQVEFYRPYLEKEAARYPGMEKLVDLMLALIQQEAGGEPWIGTMDGDVMQSSESAGYPGPGYLKGAASIAQGVRYLYEAWTATGLIHDPYNLELTKISLQNYNFGQGFYSWFQGQGYTAWSFDIAVEFAKIGASQMGWSMYRSNPVLIQYAGPINYGDQRYPEHVLQYYMVSGGASGVAVGEVSNPEAKEQLNTLSQNWGRNITDGRRNLILTGASLIGKVTYSMDNRQDDGRDNPTILDCSSFVAWAFYKSGHVDVPTASSTGTFLEATNFKRIDEAELLPGDVGLINMVASGGANHIGIYVGTDAGGQRMWLHCTSHASSGCNTVTNGPRISYYPAFSLFYRYTGF</sequence>
<keyword evidence="2" id="KW-0645">Protease</keyword>
<evidence type="ECO:0000256" key="4">
    <source>
        <dbReference type="ARBA" id="ARBA00022807"/>
    </source>
</evidence>
<proteinExistence type="inferred from homology"/>
<evidence type="ECO:0000259" key="6">
    <source>
        <dbReference type="PROSITE" id="PS51935"/>
    </source>
</evidence>
<feature type="transmembrane region" description="Helical" evidence="5">
    <location>
        <begin position="12"/>
        <end position="36"/>
    </location>
</feature>
<evidence type="ECO:0000313" key="8">
    <source>
        <dbReference type="Proteomes" id="UP000515789"/>
    </source>
</evidence>
<keyword evidence="3" id="KW-0378">Hydrolase</keyword>
<dbReference type="SUPFAM" id="SSF54001">
    <property type="entry name" value="Cysteine proteinases"/>
    <property type="match status" value="1"/>
</dbReference>
<evidence type="ECO:0000256" key="3">
    <source>
        <dbReference type="ARBA" id="ARBA00022801"/>
    </source>
</evidence>
<evidence type="ECO:0000256" key="1">
    <source>
        <dbReference type="ARBA" id="ARBA00007074"/>
    </source>
</evidence>
<keyword evidence="5" id="KW-0472">Membrane</keyword>
<dbReference type="Gene3D" id="1.10.530.10">
    <property type="match status" value="1"/>
</dbReference>
<dbReference type="InterPro" id="IPR047194">
    <property type="entry name" value="CwlT-like_lysozyme"/>
</dbReference>
<dbReference type="GO" id="GO:0008234">
    <property type="term" value="F:cysteine-type peptidase activity"/>
    <property type="evidence" value="ECO:0007669"/>
    <property type="project" value="UniProtKB-KW"/>
</dbReference>
<accession>A0A7G5N275</accession>
<evidence type="ECO:0000313" key="7">
    <source>
        <dbReference type="EMBL" id="QMW80968.1"/>
    </source>
</evidence>
<dbReference type="PROSITE" id="PS51935">
    <property type="entry name" value="NLPC_P60"/>
    <property type="match status" value="1"/>
</dbReference>
<reference evidence="7 8" key="1">
    <citation type="submission" date="2019-04" db="EMBL/GenBank/DDBJ databases">
        <authorList>
            <person name="Schori C."/>
            <person name="Ahrens C."/>
        </authorList>
    </citation>
    <scope>NUCLEOTIDE SEQUENCE [LARGE SCALE GENOMIC DNA]</scope>
    <source>
        <strain evidence="7 8">DSM 2950</strain>
    </source>
</reference>
<dbReference type="InterPro" id="IPR038765">
    <property type="entry name" value="Papain-like_cys_pep_sf"/>
</dbReference>
<keyword evidence="5" id="KW-0812">Transmembrane</keyword>
<dbReference type="Pfam" id="PF00877">
    <property type="entry name" value="NLPC_P60"/>
    <property type="match status" value="1"/>
</dbReference>
<feature type="domain" description="NlpC/P60" evidence="6">
    <location>
        <begin position="259"/>
        <end position="401"/>
    </location>
</feature>
<dbReference type="Pfam" id="PF13702">
    <property type="entry name" value="Lysozyme_like"/>
    <property type="match status" value="1"/>
</dbReference>
<dbReference type="GO" id="GO:0006508">
    <property type="term" value="P:proteolysis"/>
    <property type="evidence" value="ECO:0007669"/>
    <property type="project" value="UniProtKB-KW"/>
</dbReference>
<keyword evidence="4" id="KW-0788">Thiol protease</keyword>
<gene>
    <name evidence="7" type="ORF">E5259_27255</name>
</gene>
<dbReference type="AlphaFoldDB" id="A0A7G5N275"/>
<dbReference type="Gene3D" id="3.90.1720.10">
    <property type="entry name" value="endopeptidase domain like (from Nostoc punctiforme)"/>
    <property type="match status" value="1"/>
</dbReference>
<keyword evidence="5" id="KW-1133">Transmembrane helix</keyword>
<name>A0A7G5N275_9FIRM</name>
<protein>
    <recommendedName>
        <fullName evidence="6">NlpC/P60 domain-containing protein</fullName>
    </recommendedName>
</protein>
<dbReference type="Proteomes" id="UP000515789">
    <property type="component" value="Chromosome"/>
</dbReference>
<organism evidence="7 8">
    <name type="scientific">Blautia producta</name>
    <dbReference type="NCBI Taxonomy" id="33035"/>
    <lineage>
        <taxon>Bacteria</taxon>
        <taxon>Bacillati</taxon>
        <taxon>Bacillota</taxon>
        <taxon>Clostridia</taxon>
        <taxon>Lachnospirales</taxon>
        <taxon>Lachnospiraceae</taxon>
        <taxon>Blautia</taxon>
    </lineage>
</organism>
<dbReference type="EMBL" id="CP039126">
    <property type="protein sequence ID" value="QMW80968.1"/>
    <property type="molecule type" value="Genomic_DNA"/>
</dbReference>
<evidence type="ECO:0000256" key="5">
    <source>
        <dbReference type="SAM" id="Phobius"/>
    </source>
</evidence>